<evidence type="ECO:0000313" key="2">
    <source>
        <dbReference type="EMBL" id="QJC54426.1"/>
    </source>
</evidence>
<dbReference type="KEGG" id="palr:HGI30_17095"/>
<organism evidence="2 3">
    <name type="scientific">Paenibacillus albicereus</name>
    <dbReference type="NCBI Taxonomy" id="2726185"/>
    <lineage>
        <taxon>Bacteria</taxon>
        <taxon>Bacillati</taxon>
        <taxon>Bacillota</taxon>
        <taxon>Bacilli</taxon>
        <taxon>Bacillales</taxon>
        <taxon>Paenibacillaceae</taxon>
        <taxon>Paenibacillus</taxon>
    </lineage>
</organism>
<accession>A0A6H2H4S7</accession>
<protein>
    <submittedName>
        <fullName evidence="2">RNA polymerase subunit sigma-24</fullName>
    </submittedName>
</protein>
<keyword evidence="3" id="KW-1185">Reference proteome</keyword>
<dbReference type="Proteomes" id="UP000502136">
    <property type="component" value="Chromosome"/>
</dbReference>
<gene>
    <name evidence="2" type="ORF">HGI30_17095</name>
</gene>
<reference evidence="2 3" key="1">
    <citation type="submission" date="2020-04" db="EMBL/GenBank/DDBJ databases">
        <title>Novel Paenibacillus strain UniB2 isolated from commercial digestive syrup.</title>
        <authorList>
            <person name="Thorat V."/>
            <person name="Kirdat K."/>
            <person name="Tiwarekar B."/>
            <person name="Yadav A."/>
        </authorList>
    </citation>
    <scope>NUCLEOTIDE SEQUENCE [LARGE SCALE GENOMIC DNA]</scope>
    <source>
        <strain evidence="2 3">UniB2</strain>
    </source>
</reference>
<dbReference type="AlphaFoldDB" id="A0A6H2H4S7"/>
<keyword evidence="1" id="KW-0175">Coiled coil</keyword>
<proteinExistence type="predicted"/>
<dbReference type="EMBL" id="CP051428">
    <property type="protein sequence ID" value="QJC54426.1"/>
    <property type="molecule type" value="Genomic_DNA"/>
</dbReference>
<sequence length="189" mass="22005">MQIKVLGSYSIGAGMTVSRLNQEDQLQDLHRRLKGMPSYMYLSAREQKLETVAHAYLEPDKHPLGTKAQLAAIPTRGHDLEDDRLLRELRGKLEKVIEARAGRIGDYDAVLERMAKLQRLQAELEQLDETMRLAEEQQEGYGSLIRLYYVEKRTAEACAMELCISRPTFFRWKPQAARLFLRIREWQRD</sequence>
<name>A0A6H2H4S7_9BACL</name>
<evidence type="ECO:0000256" key="1">
    <source>
        <dbReference type="SAM" id="Coils"/>
    </source>
</evidence>
<evidence type="ECO:0000313" key="3">
    <source>
        <dbReference type="Proteomes" id="UP000502136"/>
    </source>
</evidence>
<feature type="coiled-coil region" evidence="1">
    <location>
        <begin position="107"/>
        <end position="137"/>
    </location>
</feature>